<keyword evidence="3" id="KW-0408">Iron</keyword>
<feature type="domain" description="Calcineurin-like phosphoesterase" evidence="5">
    <location>
        <begin position="3"/>
        <end position="198"/>
    </location>
</feature>
<accession>A0A7X6S2D5</accession>
<keyword evidence="1" id="KW-0479">Metal-binding</keyword>
<dbReference type="Proteomes" id="UP000549765">
    <property type="component" value="Unassembled WGS sequence"/>
</dbReference>
<dbReference type="AlphaFoldDB" id="A0A7X6S2D5"/>
<dbReference type="InterPro" id="IPR029052">
    <property type="entry name" value="Metallo-depent_PP-like"/>
</dbReference>
<keyword evidence="2" id="KW-0378">Hydrolase</keyword>
<dbReference type="EMBL" id="JAAXPN010000002">
    <property type="protein sequence ID" value="NKZ23885.1"/>
    <property type="molecule type" value="Genomic_DNA"/>
</dbReference>
<dbReference type="RefSeq" id="WP_168721684.1">
    <property type="nucleotide sequence ID" value="NZ_JAAXPN010000002.1"/>
</dbReference>
<evidence type="ECO:0000256" key="3">
    <source>
        <dbReference type="ARBA" id="ARBA00023004"/>
    </source>
</evidence>
<dbReference type="PANTHER" id="PTHR42988">
    <property type="entry name" value="PHOSPHOHYDROLASE"/>
    <property type="match status" value="1"/>
</dbReference>
<dbReference type="GO" id="GO:0046872">
    <property type="term" value="F:metal ion binding"/>
    <property type="evidence" value="ECO:0007669"/>
    <property type="project" value="UniProtKB-KW"/>
</dbReference>
<evidence type="ECO:0000256" key="1">
    <source>
        <dbReference type="ARBA" id="ARBA00022723"/>
    </source>
</evidence>
<protein>
    <submittedName>
        <fullName evidence="6">Metallophosphoesterase</fullName>
    </submittedName>
</protein>
<dbReference type="Gene3D" id="3.60.21.10">
    <property type="match status" value="1"/>
</dbReference>
<evidence type="ECO:0000313" key="7">
    <source>
        <dbReference type="Proteomes" id="UP000549765"/>
    </source>
</evidence>
<sequence length="275" mass="31305">MKKIIQISDLHLTSEGQPDAYNQKTSPYTKLELIFNDIALKYPDVEFIAITGDLVHEGVAADYKVLNDIINTQKAKLGIDIHVILGNHDRTAAFFKGYLKQAAKDEYYYVINDGTTKYFFLDTKYDDKEQGSLSTEQLTWLADEVNADVNIPKILFTHHPIYGLSIIHRNDSLISNSARLYEIIANKNVLGILSGHLHFTSTNYYNHILSVTADSSAYHIDLTNPRYASFTDAVSYNVISFDEQHLGVENVYLRYDNEIRLQYDFVANTFTTPTV</sequence>
<dbReference type="PANTHER" id="PTHR42988:SF2">
    <property type="entry name" value="CYCLIC NUCLEOTIDE PHOSPHODIESTERASE CBUA0032-RELATED"/>
    <property type="match status" value="1"/>
</dbReference>
<organism evidence="6 7">
    <name type="scientific">Periweissella fabalis</name>
    <dbReference type="NCBI Taxonomy" id="1070421"/>
    <lineage>
        <taxon>Bacteria</taxon>
        <taxon>Bacillati</taxon>
        <taxon>Bacillota</taxon>
        <taxon>Bacilli</taxon>
        <taxon>Lactobacillales</taxon>
        <taxon>Lactobacillaceae</taxon>
        <taxon>Periweissella</taxon>
    </lineage>
</organism>
<keyword evidence="7" id="KW-1185">Reference proteome</keyword>
<dbReference type="InterPro" id="IPR050884">
    <property type="entry name" value="CNP_phosphodiesterase-III"/>
</dbReference>
<evidence type="ECO:0000313" key="6">
    <source>
        <dbReference type="EMBL" id="NKZ23885.1"/>
    </source>
</evidence>
<gene>
    <name evidence="6" type="ORF">HF964_03550</name>
</gene>
<dbReference type="InterPro" id="IPR004843">
    <property type="entry name" value="Calcineurin-like_PHP"/>
</dbReference>
<evidence type="ECO:0000256" key="2">
    <source>
        <dbReference type="ARBA" id="ARBA00022801"/>
    </source>
</evidence>
<reference evidence="6 7" key="1">
    <citation type="submission" date="2020-04" db="EMBL/GenBank/DDBJ databases">
        <title>MicrobeNet Type strains.</title>
        <authorList>
            <person name="Nicholson A.C."/>
        </authorList>
    </citation>
    <scope>NUCLEOTIDE SEQUENCE [LARGE SCALE GENOMIC DNA]</scope>
    <source>
        <strain evidence="6 7">CCUG 61472</strain>
    </source>
</reference>
<evidence type="ECO:0000259" key="5">
    <source>
        <dbReference type="Pfam" id="PF00149"/>
    </source>
</evidence>
<comment type="caution">
    <text evidence="6">The sequence shown here is derived from an EMBL/GenBank/DDBJ whole genome shotgun (WGS) entry which is preliminary data.</text>
</comment>
<dbReference type="SUPFAM" id="SSF56300">
    <property type="entry name" value="Metallo-dependent phosphatases"/>
    <property type="match status" value="1"/>
</dbReference>
<dbReference type="Pfam" id="PF00149">
    <property type="entry name" value="Metallophos"/>
    <property type="match status" value="1"/>
</dbReference>
<comment type="similarity">
    <text evidence="4">Belongs to the cyclic nucleotide phosphodiesterase class-III family.</text>
</comment>
<evidence type="ECO:0000256" key="4">
    <source>
        <dbReference type="ARBA" id="ARBA00025742"/>
    </source>
</evidence>
<proteinExistence type="inferred from homology"/>
<name>A0A7X6S2D5_9LACO</name>
<dbReference type="GO" id="GO:0016787">
    <property type="term" value="F:hydrolase activity"/>
    <property type="evidence" value="ECO:0007669"/>
    <property type="project" value="UniProtKB-KW"/>
</dbReference>